<dbReference type="InterPro" id="IPR036388">
    <property type="entry name" value="WH-like_DNA-bd_sf"/>
</dbReference>
<dbReference type="CDD" id="cd06171">
    <property type="entry name" value="Sigma70_r4"/>
    <property type="match status" value="1"/>
</dbReference>
<organism evidence="8 9">
    <name type="scientific">Ilumatobacter coccineus (strain NBRC 103263 / KCTC 29153 / YM16-304)</name>
    <dbReference type="NCBI Taxonomy" id="1313172"/>
    <lineage>
        <taxon>Bacteria</taxon>
        <taxon>Bacillati</taxon>
        <taxon>Actinomycetota</taxon>
        <taxon>Acidimicrobiia</taxon>
        <taxon>Acidimicrobiales</taxon>
        <taxon>Ilumatobacteraceae</taxon>
        <taxon>Ilumatobacter</taxon>
    </lineage>
</organism>
<keyword evidence="2" id="KW-0805">Transcription regulation</keyword>
<name>A0A6C7E314_ILUCY</name>
<dbReference type="AlphaFoldDB" id="A0A6C7E314"/>
<dbReference type="SUPFAM" id="SSF88946">
    <property type="entry name" value="Sigma2 domain of RNA polymerase sigma factors"/>
    <property type="match status" value="1"/>
</dbReference>
<keyword evidence="3" id="KW-0731">Sigma factor</keyword>
<comment type="similarity">
    <text evidence="1">Belongs to the sigma-70 factor family. ECF subfamily.</text>
</comment>
<dbReference type="SUPFAM" id="SSF88659">
    <property type="entry name" value="Sigma3 and sigma4 domains of RNA polymerase sigma factors"/>
    <property type="match status" value="1"/>
</dbReference>
<dbReference type="EMBL" id="AP012057">
    <property type="protein sequence ID" value="BAN00772.1"/>
    <property type="molecule type" value="Genomic_DNA"/>
</dbReference>
<keyword evidence="9" id="KW-1185">Reference proteome</keyword>
<evidence type="ECO:0000256" key="2">
    <source>
        <dbReference type="ARBA" id="ARBA00023015"/>
    </source>
</evidence>
<dbReference type="InterPro" id="IPR013249">
    <property type="entry name" value="RNA_pol_sigma70_r4_t2"/>
</dbReference>
<evidence type="ECO:0000313" key="8">
    <source>
        <dbReference type="EMBL" id="BAN00772.1"/>
    </source>
</evidence>
<dbReference type="GO" id="GO:0006352">
    <property type="term" value="P:DNA-templated transcription initiation"/>
    <property type="evidence" value="ECO:0007669"/>
    <property type="project" value="InterPro"/>
</dbReference>
<feature type="domain" description="RNA polymerase sigma factor 70 region 4 type 2" evidence="7">
    <location>
        <begin position="134"/>
        <end position="178"/>
    </location>
</feature>
<evidence type="ECO:0000259" key="7">
    <source>
        <dbReference type="Pfam" id="PF08281"/>
    </source>
</evidence>
<keyword evidence="5" id="KW-0804">Transcription</keyword>
<dbReference type="PANTHER" id="PTHR43133:SF50">
    <property type="entry name" value="ECF RNA POLYMERASE SIGMA FACTOR SIGM"/>
    <property type="match status" value="1"/>
</dbReference>
<dbReference type="Gene3D" id="1.10.1740.10">
    <property type="match status" value="1"/>
</dbReference>
<evidence type="ECO:0000256" key="3">
    <source>
        <dbReference type="ARBA" id="ARBA00023082"/>
    </source>
</evidence>
<dbReference type="GO" id="GO:0003677">
    <property type="term" value="F:DNA binding"/>
    <property type="evidence" value="ECO:0007669"/>
    <property type="project" value="UniProtKB-KW"/>
</dbReference>
<dbReference type="NCBIfam" id="TIGR02937">
    <property type="entry name" value="sigma70-ECF"/>
    <property type="match status" value="1"/>
</dbReference>
<accession>A0A6C7E314</accession>
<dbReference type="KEGG" id="aym:YM304_04580"/>
<protein>
    <submittedName>
        <fullName evidence="8">Putative RNA polymerase ECF subfamily sigma factor</fullName>
    </submittedName>
</protein>
<dbReference type="InterPro" id="IPR039425">
    <property type="entry name" value="RNA_pol_sigma-70-like"/>
</dbReference>
<dbReference type="InterPro" id="IPR014284">
    <property type="entry name" value="RNA_pol_sigma-70_dom"/>
</dbReference>
<evidence type="ECO:0000256" key="5">
    <source>
        <dbReference type="ARBA" id="ARBA00023163"/>
    </source>
</evidence>
<dbReference type="Pfam" id="PF08281">
    <property type="entry name" value="Sigma70_r4_2"/>
    <property type="match status" value="1"/>
</dbReference>
<gene>
    <name evidence="8" type="ORF">YM304_04580</name>
</gene>
<evidence type="ECO:0000256" key="4">
    <source>
        <dbReference type="ARBA" id="ARBA00023125"/>
    </source>
</evidence>
<dbReference type="InterPro" id="IPR013325">
    <property type="entry name" value="RNA_pol_sigma_r2"/>
</dbReference>
<feature type="compositionally biased region" description="Low complexity" evidence="6">
    <location>
        <begin position="9"/>
        <end position="22"/>
    </location>
</feature>
<evidence type="ECO:0000256" key="1">
    <source>
        <dbReference type="ARBA" id="ARBA00010641"/>
    </source>
</evidence>
<dbReference type="PANTHER" id="PTHR43133">
    <property type="entry name" value="RNA POLYMERASE ECF-TYPE SIGMA FACTO"/>
    <property type="match status" value="1"/>
</dbReference>
<sequence>MIVAESELPAPSSASSSSSAAPATSADASAFDTVALTFDGFFADHYERIARALAVSLGDDHLGRDAASEGFAKALQRWNRVQQYANPAGWIYRVGLNWARSRRRKSRREVARPASVLDGAVTEFGDHEPGLAPALARLSVDHRAVVVARYYLDWSEAQIATALDIKPGTVKSRLSRAIDELATSLGSDSHR</sequence>
<dbReference type="GO" id="GO:0016987">
    <property type="term" value="F:sigma factor activity"/>
    <property type="evidence" value="ECO:0007669"/>
    <property type="project" value="UniProtKB-KW"/>
</dbReference>
<dbReference type="Proteomes" id="UP000011863">
    <property type="component" value="Chromosome"/>
</dbReference>
<feature type="region of interest" description="Disordered" evidence="6">
    <location>
        <begin position="1"/>
        <end position="22"/>
    </location>
</feature>
<evidence type="ECO:0000256" key="6">
    <source>
        <dbReference type="SAM" id="MobiDB-lite"/>
    </source>
</evidence>
<dbReference type="InterPro" id="IPR013324">
    <property type="entry name" value="RNA_pol_sigma_r3/r4-like"/>
</dbReference>
<proteinExistence type="inferred from homology"/>
<reference evidence="8 9" key="1">
    <citation type="journal article" date="2013" name="Int. J. Syst. Evol. Microbiol.">
        <title>Ilumatobacter nonamiense sp. nov. and Ilumatobacter coccineum sp. nov., isolated from seashore sand.</title>
        <authorList>
            <person name="Matsumoto A."/>
            <person name="Kasai H."/>
            <person name="Matsuo Y."/>
            <person name="Shizuri Y."/>
            <person name="Ichikawa N."/>
            <person name="Fujita N."/>
            <person name="Omura S."/>
            <person name="Takahashi Y."/>
        </authorList>
    </citation>
    <scope>NUCLEOTIDE SEQUENCE [LARGE SCALE GENOMIC DNA]</scope>
    <source>
        <strain evidence="9">NBRC 103263 / KCTC 29153 / YM16-304</strain>
    </source>
</reference>
<dbReference type="Gene3D" id="1.10.10.10">
    <property type="entry name" value="Winged helix-like DNA-binding domain superfamily/Winged helix DNA-binding domain"/>
    <property type="match status" value="1"/>
</dbReference>
<keyword evidence="4" id="KW-0238">DNA-binding</keyword>
<evidence type="ECO:0000313" key="9">
    <source>
        <dbReference type="Proteomes" id="UP000011863"/>
    </source>
</evidence>